<dbReference type="CDD" id="cd02966">
    <property type="entry name" value="TlpA_like_family"/>
    <property type="match status" value="1"/>
</dbReference>
<dbReference type="Gene3D" id="3.40.30.10">
    <property type="entry name" value="Glutaredoxin"/>
    <property type="match status" value="1"/>
</dbReference>
<dbReference type="EMBL" id="JBHLWO010000001">
    <property type="protein sequence ID" value="MFC0317744.1"/>
    <property type="molecule type" value="Genomic_DNA"/>
</dbReference>
<feature type="chain" id="PRO_5045808774" evidence="1">
    <location>
        <begin position="23"/>
        <end position="419"/>
    </location>
</feature>
<feature type="domain" description="Thioredoxin" evidence="2">
    <location>
        <begin position="254"/>
        <end position="418"/>
    </location>
</feature>
<gene>
    <name evidence="3" type="ORF">ACFFI0_05465</name>
</gene>
<sequence>MLNNNTMNIARFLFLSLFTALAFTSCTDKTNQLTNGVWRGALQTDNSVDIPFNFEIYDSLGVKQMAFLNGKERLNINEIEETADSVFIKTPLYESEIRAVKTANGLQGKWIKHLPNKTISMPFMAESNQSFRFVKEENSGVINMTGRWSVQFYKNNGTDTTFAVGEFEQSGNQVNGSFLTTTGDYRFLSGVVDNKTFMVSAFSGSSPVLFTGDLTDGSDIIKGKMYAGPSSVMNWSARRDEDAMLPDAYKIAGLKPGNDRITFSFQDLDGNKVSLSDDRFKDKVVVVQFLGSWCPNCMDETAFLAPFYEKYKNKGLEIIGLAYERYKEMDKAKAAVLNLKNRFKVNYPILLTGYTNDKGQVEESIPALDNFSAFPTTIIIKKDGTVDKIHTGFSGPATGKHYTEFTQEFEKEINKLLAE</sequence>
<dbReference type="PROSITE" id="PS51352">
    <property type="entry name" value="THIOREDOXIN_2"/>
    <property type="match status" value="1"/>
</dbReference>
<keyword evidence="1" id="KW-0732">Signal</keyword>
<dbReference type="RefSeq" id="WP_242627103.1">
    <property type="nucleotide sequence ID" value="NZ_JBHLWO010000001.1"/>
</dbReference>
<dbReference type="InterPro" id="IPR036249">
    <property type="entry name" value="Thioredoxin-like_sf"/>
</dbReference>
<dbReference type="EC" id="1.11.1.24" evidence="3"/>
<dbReference type="InterPro" id="IPR013766">
    <property type="entry name" value="Thioredoxin_domain"/>
</dbReference>
<dbReference type="InterPro" id="IPR050553">
    <property type="entry name" value="Thioredoxin_ResA/DsbE_sf"/>
</dbReference>
<dbReference type="Proteomes" id="UP001589774">
    <property type="component" value="Unassembled WGS sequence"/>
</dbReference>
<keyword evidence="3" id="KW-0575">Peroxidase</keyword>
<protein>
    <submittedName>
        <fullName evidence="3">Peroxiredoxin family protein</fullName>
        <ecNumber evidence="3">1.11.1.24</ecNumber>
    </submittedName>
</protein>
<organism evidence="3 4">
    <name type="scientific">Olivibacter oleidegradans</name>
    <dbReference type="NCBI Taxonomy" id="760123"/>
    <lineage>
        <taxon>Bacteria</taxon>
        <taxon>Pseudomonadati</taxon>
        <taxon>Bacteroidota</taxon>
        <taxon>Sphingobacteriia</taxon>
        <taxon>Sphingobacteriales</taxon>
        <taxon>Sphingobacteriaceae</taxon>
        <taxon>Olivibacter</taxon>
    </lineage>
</organism>
<keyword evidence="3" id="KW-0560">Oxidoreductase</keyword>
<accession>A0ABV6HGL4</accession>
<dbReference type="GO" id="GO:0140824">
    <property type="term" value="F:thioredoxin-dependent peroxiredoxin activity"/>
    <property type="evidence" value="ECO:0007669"/>
    <property type="project" value="UniProtKB-EC"/>
</dbReference>
<keyword evidence="4" id="KW-1185">Reference proteome</keyword>
<dbReference type="PANTHER" id="PTHR42852:SF13">
    <property type="entry name" value="PROTEIN DIPZ"/>
    <property type="match status" value="1"/>
</dbReference>
<reference evidence="3 4" key="1">
    <citation type="submission" date="2024-09" db="EMBL/GenBank/DDBJ databases">
        <authorList>
            <person name="Sun Q."/>
            <person name="Mori K."/>
        </authorList>
    </citation>
    <scope>NUCLEOTIDE SEQUENCE [LARGE SCALE GENOMIC DNA]</scope>
    <source>
        <strain evidence="3 4">CCM 7765</strain>
    </source>
</reference>
<feature type="signal peptide" evidence="1">
    <location>
        <begin position="1"/>
        <end position="22"/>
    </location>
</feature>
<evidence type="ECO:0000259" key="2">
    <source>
        <dbReference type="PROSITE" id="PS51352"/>
    </source>
</evidence>
<dbReference type="InterPro" id="IPR013740">
    <property type="entry name" value="Redoxin"/>
</dbReference>
<comment type="caution">
    <text evidence="3">The sequence shown here is derived from an EMBL/GenBank/DDBJ whole genome shotgun (WGS) entry which is preliminary data.</text>
</comment>
<name>A0ABV6HGL4_9SPHI</name>
<proteinExistence type="predicted"/>
<dbReference type="PANTHER" id="PTHR42852">
    <property type="entry name" value="THIOL:DISULFIDE INTERCHANGE PROTEIN DSBE"/>
    <property type="match status" value="1"/>
</dbReference>
<evidence type="ECO:0000313" key="3">
    <source>
        <dbReference type="EMBL" id="MFC0317744.1"/>
    </source>
</evidence>
<dbReference type="SUPFAM" id="SSF52833">
    <property type="entry name" value="Thioredoxin-like"/>
    <property type="match status" value="1"/>
</dbReference>
<evidence type="ECO:0000313" key="4">
    <source>
        <dbReference type="Proteomes" id="UP001589774"/>
    </source>
</evidence>
<dbReference type="Pfam" id="PF08534">
    <property type="entry name" value="Redoxin"/>
    <property type="match status" value="1"/>
</dbReference>
<evidence type="ECO:0000256" key="1">
    <source>
        <dbReference type="SAM" id="SignalP"/>
    </source>
</evidence>